<feature type="non-terminal residue" evidence="1">
    <location>
        <position position="187"/>
    </location>
</feature>
<comment type="caution">
    <text evidence="1">The sequence shown here is derived from an EMBL/GenBank/DDBJ whole genome shotgun (WGS) entry which is preliminary data.</text>
</comment>
<protein>
    <submittedName>
        <fullName evidence="1">Uncharacterized protein</fullName>
    </submittedName>
</protein>
<proteinExistence type="predicted"/>
<dbReference type="EMBL" id="DXFZ01000067">
    <property type="protein sequence ID" value="HIW95929.1"/>
    <property type="molecule type" value="Genomic_DNA"/>
</dbReference>
<evidence type="ECO:0000313" key="2">
    <source>
        <dbReference type="Proteomes" id="UP000824189"/>
    </source>
</evidence>
<dbReference type="Proteomes" id="UP000824189">
    <property type="component" value="Unassembled WGS sequence"/>
</dbReference>
<evidence type="ECO:0000313" key="1">
    <source>
        <dbReference type="EMBL" id="HIW95929.1"/>
    </source>
</evidence>
<name>A0A9D1RXF4_9CORY</name>
<accession>A0A9D1RXF4</accession>
<dbReference type="AlphaFoldDB" id="A0A9D1RXF4"/>
<gene>
    <name evidence="1" type="ORF">H9867_05520</name>
</gene>
<reference evidence="1" key="2">
    <citation type="submission" date="2021-04" db="EMBL/GenBank/DDBJ databases">
        <authorList>
            <person name="Gilroy R."/>
        </authorList>
    </citation>
    <scope>NUCLEOTIDE SEQUENCE</scope>
    <source>
        <strain evidence="1">4376</strain>
    </source>
</reference>
<sequence>MLILVWAVIVVMVALTVRGVVLGVLQLRRVRAAAVSARELVDFIAREVRVGARSVDAVEQAVAQVTAHVPAQVTAHASQSLKRVAAAVRLGAGPLEAWEAEAQGGDVGLAEARMIGAGVAGRVPLDAKQHLGRLCELWQHNHDYGLSLADLGEVQVEDIDAQLAHLDTSQAAMSGARLTVTVLVALP</sequence>
<organism evidence="1 2">
    <name type="scientific">Candidatus Corynebacterium gallistercoris</name>
    <dbReference type="NCBI Taxonomy" id="2838530"/>
    <lineage>
        <taxon>Bacteria</taxon>
        <taxon>Bacillati</taxon>
        <taxon>Actinomycetota</taxon>
        <taxon>Actinomycetes</taxon>
        <taxon>Mycobacteriales</taxon>
        <taxon>Corynebacteriaceae</taxon>
        <taxon>Corynebacterium</taxon>
    </lineage>
</organism>
<reference evidence="1" key="1">
    <citation type="journal article" date="2021" name="PeerJ">
        <title>Extensive microbial diversity within the chicken gut microbiome revealed by metagenomics and culture.</title>
        <authorList>
            <person name="Gilroy R."/>
            <person name="Ravi A."/>
            <person name="Getino M."/>
            <person name="Pursley I."/>
            <person name="Horton D.L."/>
            <person name="Alikhan N.F."/>
            <person name="Baker D."/>
            <person name="Gharbi K."/>
            <person name="Hall N."/>
            <person name="Watson M."/>
            <person name="Adriaenssens E.M."/>
            <person name="Foster-Nyarko E."/>
            <person name="Jarju S."/>
            <person name="Secka A."/>
            <person name="Antonio M."/>
            <person name="Oren A."/>
            <person name="Chaudhuri R.R."/>
            <person name="La Ragione R."/>
            <person name="Hildebrand F."/>
            <person name="Pallen M.J."/>
        </authorList>
    </citation>
    <scope>NUCLEOTIDE SEQUENCE</scope>
    <source>
        <strain evidence="1">4376</strain>
    </source>
</reference>